<keyword evidence="3" id="KW-1185">Reference proteome</keyword>
<gene>
    <name evidence="2" type="ORF">SNE25_10015</name>
</gene>
<keyword evidence="1" id="KW-0472">Membrane</keyword>
<dbReference type="RefSeq" id="WP_321564957.1">
    <property type="nucleotide sequence ID" value="NZ_CP139558.1"/>
</dbReference>
<reference evidence="2 3" key="1">
    <citation type="submission" date="2023-11" db="EMBL/GenBank/DDBJ databases">
        <title>Analysis of the Genomes of Mucilaginibacter gossypii cycad 4 and M. sabulilitoris SNA2: microbes with the potential for plant growth promotion.</title>
        <authorList>
            <person name="Hirsch A.M."/>
            <person name="Humm E."/>
            <person name="Rubbi M."/>
            <person name="Del Vecchio G."/>
            <person name="Ha S.M."/>
            <person name="Pellegrini M."/>
            <person name="Gunsalus R.P."/>
        </authorList>
    </citation>
    <scope>NUCLEOTIDE SEQUENCE [LARGE SCALE GENOMIC DNA]</scope>
    <source>
        <strain evidence="2 3">SNA2</strain>
    </source>
</reference>
<feature type="transmembrane region" description="Helical" evidence="1">
    <location>
        <begin position="12"/>
        <end position="37"/>
    </location>
</feature>
<keyword evidence="1" id="KW-1133">Transmembrane helix</keyword>
<evidence type="ECO:0000313" key="3">
    <source>
        <dbReference type="Proteomes" id="UP001324380"/>
    </source>
</evidence>
<name>A0ABZ0TRW4_9SPHI</name>
<evidence type="ECO:0008006" key="4">
    <source>
        <dbReference type="Google" id="ProtNLM"/>
    </source>
</evidence>
<dbReference type="EMBL" id="CP139558">
    <property type="protein sequence ID" value="WPU95852.1"/>
    <property type="molecule type" value="Genomic_DNA"/>
</dbReference>
<evidence type="ECO:0000256" key="1">
    <source>
        <dbReference type="SAM" id="Phobius"/>
    </source>
</evidence>
<sequence length="168" mass="19682">MKIRTAKLRSFTIMETIIVMIVVAILIGFSYSAYLIISRSYLSFSAKSKDMQTVLQLDRLLKKDFVQARLITRTDQHLIFRTDSVVTDYEFRQDYITRTKRLTDTFYVRSESPVTGFEERVDSSATDTGSRVDDLRLIIWLQKTKIPYHYHKLYSSENLFQSSTDAIH</sequence>
<proteinExistence type="predicted"/>
<accession>A0ABZ0TRW4</accession>
<evidence type="ECO:0000313" key="2">
    <source>
        <dbReference type="EMBL" id="WPU95852.1"/>
    </source>
</evidence>
<keyword evidence="1" id="KW-0812">Transmembrane</keyword>
<dbReference type="Proteomes" id="UP001324380">
    <property type="component" value="Chromosome"/>
</dbReference>
<organism evidence="2 3">
    <name type="scientific">Mucilaginibacter sabulilitoris</name>
    <dbReference type="NCBI Taxonomy" id="1173583"/>
    <lineage>
        <taxon>Bacteria</taxon>
        <taxon>Pseudomonadati</taxon>
        <taxon>Bacteroidota</taxon>
        <taxon>Sphingobacteriia</taxon>
        <taxon>Sphingobacteriales</taxon>
        <taxon>Sphingobacteriaceae</taxon>
        <taxon>Mucilaginibacter</taxon>
    </lineage>
</organism>
<protein>
    <recommendedName>
        <fullName evidence="4">Prepilin-type N-terminal cleavage/methylation domain-containing protein</fullName>
    </recommendedName>
</protein>